<organism evidence="2">
    <name type="scientific">Candidatus Kentrum sp. LFY</name>
    <dbReference type="NCBI Taxonomy" id="2126342"/>
    <lineage>
        <taxon>Bacteria</taxon>
        <taxon>Pseudomonadati</taxon>
        <taxon>Pseudomonadota</taxon>
        <taxon>Gammaproteobacteria</taxon>
        <taxon>Candidatus Kentrum</taxon>
    </lineage>
</organism>
<evidence type="ECO:0000313" key="1">
    <source>
        <dbReference type="EMBL" id="VFJ90391.1"/>
    </source>
</evidence>
<accession>A0A450UZA2</accession>
<evidence type="ECO:0000313" key="2">
    <source>
        <dbReference type="EMBL" id="VFJ97775.1"/>
    </source>
</evidence>
<gene>
    <name evidence="2" type="ORF">BECKLFY1418A_GA0070994_107319</name>
    <name evidence="1" type="ORF">BECKLFY1418B_GA0070995_101949</name>
</gene>
<sequence length="87" mass="9856">MIARERLKTEIDQLDERYLELAFNIICQFPRIASDKPRAAGKSTIGKARRAMDIAQEIADSGGLGIDDPIAWQREVRKDRSLPSRSE</sequence>
<name>A0A450UZA2_9GAMM</name>
<dbReference type="EMBL" id="CAADFH010000073">
    <property type="protein sequence ID" value="VFJ97775.1"/>
    <property type="molecule type" value="Genomic_DNA"/>
</dbReference>
<dbReference type="EMBL" id="CAADFF010000019">
    <property type="protein sequence ID" value="VFJ90391.1"/>
    <property type="molecule type" value="Genomic_DNA"/>
</dbReference>
<proteinExistence type="predicted"/>
<dbReference type="AlphaFoldDB" id="A0A450UZA2"/>
<protein>
    <submittedName>
        <fullName evidence="2">Uncharacterized protein</fullName>
    </submittedName>
</protein>
<reference evidence="2" key="1">
    <citation type="submission" date="2019-02" db="EMBL/GenBank/DDBJ databases">
        <authorList>
            <person name="Gruber-Vodicka R. H."/>
            <person name="Seah K. B. B."/>
        </authorList>
    </citation>
    <scope>NUCLEOTIDE SEQUENCE</scope>
    <source>
        <strain evidence="2">BECK_M6</strain>
        <strain evidence="1">BECK_M7</strain>
    </source>
</reference>